<accession>A0A147DU72</accession>
<feature type="transmembrane region" description="Helical" evidence="13">
    <location>
        <begin position="6"/>
        <end position="23"/>
    </location>
</feature>
<organism evidence="14 15">
    <name type="scientific">Curtobacterium oceanosedimentum</name>
    <dbReference type="NCBI Taxonomy" id="465820"/>
    <lineage>
        <taxon>Bacteria</taxon>
        <taxon>Bacillati</taxon>
        <taxon>Actinomycetota</taxon>
        <taxon>Actinomycetes</taxon>
        <taxon>Micrococcales</taxon>
        <taxon>Microbacteriaceae</taxon>
        <taxon>Curtobacterium</taxon>
    </lineage>
</organism>
<name>A0A147DU72_9MICO</name>
<dbReference type="STRING" id="465820.NS263_04835"/>
<dbReference type="RefSeq" id="WP_058748745.1">
    <property type="nucleotide sequence ID" value="NZ_LDRC01000009.1"/>
</dbReference>
<keyword evidence="9 13" id="KW-0407">Ion channel</keyword>
<dbReference type="HAMAP" id="MF_00454">
    <property type="entry name" value="FluC"/>
    <property type="match status" value="1"/>
</dbReference>
<evidence type="ECO:0000256" key="6">
    <source>
        <dbReference type="ARBA" id="ARBA00022989"/>
    </source>
</evidence>
<evidence type="ECO:0000256" key="12">
    <source>
        <dbReference type="ARBA" id="ARBA00049940"/>
    </source>
</evidence>
<evidence type="ECO:0000256" key="11">
    <source>
        <dbReference type="ARBA" id="ARBA00035585"/>
    </source>
</evidence>
<sequence length="129" mass="12867">MSPLDLLLVSLGGGVGATLRFWLDGLVKGRVRGTALAEFPLGTLVINVSGSLVLGLLTGAGESGALPVPMVAVLGTGMMGGYTTFSTASVETVQLLRSGKTRTAVLNGLGMLVVSVGAAALGLLIGRNT</sequence>
<comment type="subcellular location">
    <subcellularLocation>
        <location evidence="1 13">Cell membrane</location>
        <topology evidence="1 13">Multi-pass membrane protein</topology>
    </subcellularLocation>
</comment>
<dbReference type="Proteomes" id="UP000072763">
    <property type="component" value="Unassembled WGS sequence"/>
</dbReference>
<evidence type="ECO:0000256" key="5">
    <source>
        <dbReference type="ARBA" id="ARBA00022723"/>
    </source>
</evidence>
<feature type="binding site" evidence="13">
    <location>
        <position position="83"/>
    </location>
    <ligand>
        <name>Na(+)</name>
        <dbReference type="ChEBI" id="CHEBI:29101"/>
        <note>structural</note>
    </ligand>
</feature>
<dbReference type="GO" id="GO:0062054">
    <property type="term" value="F:fluoride channel activity"/>
    <property type="evidence" value="ECO:0007669"/>
    <property type="project" value="UniProtKB-UniRule"/>
</dbReference>
<dbReference type="PANTHER" id="PTHR28259">
    <property type="entry name" value="FLUORIDE EXPORT PROTEIN 1-RELATED"/>
    <property type="match status" value="1"/>
</dbReference>
<keyword evidence="2 13" id="KW-0813">Transport</keyword>
<keyword evidence="3 13" id="KW-1003">Cell membrane</keyword>
<evidence type="ECO:0000256" key="1">
    <source>
        <dbReference type="ARBA" id="ARBA00004651"/>
    </source>
</evidence>
<dbReference type="Pfam" id="PF02537">
    <property type="entry name" value="CRCB"/>
    <property type="match status" value="1"/>
</dbReference>
<dbReference type="GO" id="GO:0140114">
    <property type="term" value="P:cellular detoxification of fluoride"/>
    <property type="evidence" value="ECO:0007669"/>
    <property type="project" value="UniProtKB-UniRule"/>
</dbReference>
<evidence type="ECO:0000256" key="2">
    <source>
        <dbReference type="ARBA" id="ARBA00022448"/>
    </source>
</evidence>
<feature type="transmembrane region" description="Helical" evidence="13">
    <location>
        <begin position="35"/>
        <end position="58"/>
    </location>
</feature>
<comment type="function">
    <text evidence="12 13">Fluoride-specific ion channel. Important for reducing fluoride concentration in the cell, thus reducing its toxicity.</text>
</comment>
<keyword evidence="7 13" id="KW-0406">Ion transport</keyword>
<evidence type="ECO:0000313" key="14">
    <source>
        <dbReference type="EMBL" id="KTR53890.1"/>
    </source>
</evidence>
<evidence type="ECO:0000256" key="4">
    <source>
        <dbReference type="ARBA" id="ARBA00022692"/>
    </source>
</evidence>
<comment type="similarity">
    <text evidence="10 13">Belongs to the fluoride channel Fluc/FEX (TC 1.A.43) family.</text>
</comment>
<feature type="transmembrane region" description="Helical" evidence="13">
    <location>
        <begin position="104"/>
        <end position="125"/>
    </location>
</feature>
<dbReference type="GO" id="GO:0046872">
    <property type="term" value="F:metal ion binding"/>
    <property type="evidence" value="ECO:0007669"/>
    <property type="project" value="UniProtKB-KW"/>
</dbReference>
<keyword evidence="6 13" id="KW-1133">Transmembrane helix</keyword>
<gene>
    <name evidence="13" type="primary">fluC</name>
    <name evidence="13" type="synonym">crcB</name>
    <name evidence="14" type="ORF">NS359_01740</name>
</gene>
<dbReference type="NCBIfam" id="TIGR00494">
    <property type="entry name" value="crcB"/>
    <property type="match status" value="1"/>
</dbReference>
<evidence type="ECO:0000256" key="3">
    <source>
        <dbReference type="ARBA" id="ARBA00022475"/>
    </source>
</evidence>
<evidence type="ECO:0000256" key="13">
    <source>
        <dbReference type="HAMAP-Rule" id="MF_00454"/>
    </source>
</evidence>
<reference evidence="14 15" key="1">
    <citation type="journal article" date="2016" name="Front. Microbiol.">
        <title>Genomic Resource of Rice Seed Associated Bacteria.</title>
        <authorList>
            <person name="Midha S."/>
            <person name="Bansal K."/>
            <person name="Sharma S."/>
            <person name="Kumar N."/>
            <person name="Patil P.P."/>
            <person name="Chaudhry V."/>
            <person name="Patil P.B."/>
        </authorList>
    </citation>
    <scope>NUCLEOTIDE SEQUENCE [LARGE SCALE GENOMIC DNA]</scope>
    <source>
        <strain evidence="14 15">NS359</strain>
    </source>
</reference>
<keyword evidence="8 13" id="KW-0472">Membrane</keyword>
<comment type="activity regulation">
    <text evidence="13">Na(+) is not transported, but it plays an essential structural role and its presence is essential for fluoride channel function.</text>
</comment>
<dbReference type="EMBL" id="LDRC01000009">
    <property type="protein sequence ID" value="KTR53890.1"/>
    <property type="molecule type" value="Genomic_DNA"/>
</dbReference>
<evidence type="ECO:0000256" key="9">
    <source>
        <dbReference type="ARBA" id="ARBA00023303"/>
    </source>
</evidence>
<keyword evidence="5 13" id="KW-0479">Metal-binding</keyword>
<comment type="caution">
    <text evidence="14">The sequence shown here is derived from an EMBL/GenBank/DDBJ whole genome shotgun (WGS) entry which is preliminary data.</text>
</comment>
<dbReference type="PATRIC" id="fig|465820.4.peg.3300"/>
<feature type="binding site" evidence="13">
    <location>
        <position position="80"/>
    </location>
    <ligand>
        <name>Na(+)</name>
        <dbReference type="ChEBI" id="CHEBI:29101"/>
        <note>structural</note>
    </ligand>
</feature>
<feature type="transmembrane region" description="Helical" evidence="13">
    <location>
        <begin position="64"/>
        <end position="83"/>
    </location>
</feature>
<keyword evidence="4 13" id="KW-0812">Transmembrane</keyword>
<keyword evidence="13" id="KW-0915">Sodium</keyword>
<proteinExistence type="inferred from homology"/>
<dbReference type="OrthoDB" id="5148600at2"/>
<dbReference type="AlphaFoldDB" id="A0A147DU72"/>
<evidence type="ECO:0000256" key="10">
    <source>
        <dbReference type="ARBA" id="ARBA00035120"/>
    </source>
</evidence>
<dbReference type="InterPro" id="IPR003691">
    <property type="entry name" value="FluC"/>
</dbReference>
<evidence type="ECO:0000313" key="15">
    <source>
        <dbReference type="Proteomes" id="UP000072763"/>
    </source>
</evidence>
<evidence type="ECO:0000256" key="7">
    <source>
        <dbReference type="ARBA" id="ARBA00023065"/>
    </source>
</evidence>
<dbReference type="PANTHER" id="PTHR28259:SF16">
    <property type="entry name" value="FLUORIDE-SPECIFIC ION CHANNEL FLUC 2"/>
    <property type="match status" value="1"/>
</dbReference>
<evidence type="ECO:0000256" key="8">
    <source>
        <dbReference type="ARBA" id="ARBA00023136"/>
    </source>
</evidence>
<protein>
    <recommendedName>
        <fullName evidence="13">Fluoride-specific ion channel FluC</fullName>
    </recommendedName>
</protein>
<comment type="catalytic activity">
    <reaction evidence="11">
        <text>fluoride(in) = fluoride(out)</text>
        <dbReference type="Rhea" id="RHEA:76159"/>
        <dbReference type="ChEBI" id="CHEBI:17051"/>
    </reaction>
    <physiologicalReaction direction="left-to-right" evidence="11">
        <dbReference type="Rhea" id="RHEA:76160"/>
    </physiologicalReaction>
</comment>
<dbReference type="GO" id="GO:0005886">
    <property type="term" value="C:plasma membrane"/>
    <property type="evidence" value="ECO:0007669"/>
    <property type="project" value="UniProtKB-SubCell"/>
</dbReference>